<dbReference type="EMBL" id="BOQP01000036">
    <property type="protein sequence ID" value="GIM79095.1"/>
    <property type="molecule type" value="Genomic_DNA"/>
</dbReference>
<comment type="similarity">
    <text evidence="1 3">Belongs to the short-chain dehydrogenases/reductases (SDR) family.</text>
</comment>
<organism evidence="4 5">
    <name type="scientific">Winogradskya consettensis</name>
    <dbReference type="NCBI Taxonomy" id="113560"/>
    <lineage>
        <taxon>Bacteria</taxon>
        <taxon>Bacillati</taxon>
        <taxon>Actinomycetota</taxon>
        <taxon>Actinomycetes</taxon>
        <taxon>Micromonosporales</taxon>
        <taxon>Micromonosporaceae</taxon>
        <taxon>Winogradskya</taxon>
    </lineage>
</organism>
<dbReference type="InterPro" id="IPR051911">
    <property type="entry name" value="SDR_oxidoreductase"/>
</dbReference>
<keyword evidence="2" id="KW-0560">Oxidoreductase</keyword>
<reference evidence="4" key="1">
    <citation type="submission" date="2021-03" db="EMBL/GenBank/DDBJ databases">
        <title>Whole genome shotgun sequence of Actinoplanes consettensis NBRC 14913.</title>
        <authorList>
            <person name="Komaki H."/>
            <person name="Tamura T."/>
        </authorList>
    </citation>
    <scope>NUCLEOTIDE SEQUENCE</scope>
    <source>
        <strain evidence="4">NBRC 14913</strain>
    </source>
</reference>
<comment type="caution">
    <text evidence="4">The sequence shown here is derived from an EMBL/GenBank/DDBJ whole genome shotgun (WGS) entry which is preliminary data.</text>
</comment>
<dbReference type="Gene3D" id="3.40.50.720">
    <property type="entry name" value="NAD(P)-binding Rossmann-like Domain"/>
    <property type="match status" value="1"/>
</dbReference>
<dbReference type="Pfam" id="PF00106">
    <property type="entry name" value="adh_short"/>
    <property type="match status" value="1"/>
</dbReference>
<evidence type="ECO:0000256" key="1">
    <source>
        <dbReference type="ARBA" id="ARBA00006484"/>
    </source>
</evidence>
<evidence type="ECO:0000256" key="3">
    <source>
        <dbReference type="RuleBase" id="RU000363"/>
    </source>
</evidence>
<dbReference type="PANTHER" id="PTHR43976:SF16">
    <property type="entry name" value="SHORT-CHAIN DEHYDROGENASE_REDUCTASE FAMILY PROTEIN"/>
    <property type="match status" value="1"/>
</dbReference>
<evidence type="ECO:0000313" key="5">
    <source>
        <dbReference type="Proteomes" id="UP000680865"/>
    </source>
</evidence>
<name>A0A919SUD1_9ACTN</name>
<dbReference type="InterPro" id="IPR002347">
    <property type="entry name" value="SDR_fam"/>
</dbReference>
<dbReference type="PRINTS" id="PR00081">
    <property type="entry name" value="GDHRDH"/>
</dbReference>
<gene>
    <name evidence="4" type="ORF">Aco04nite_63770</name>
</gene>
<dbReference type="GO" id="GO:0016491">
    <property type="term" value="F:oxidoreductase activity"/>
    <property type="evidence" value="ECO:0007669"/>
    <property type="project" value="UniProtKB-KW"/>
</dbReference>
<dbReference type="PRINTS" id="PR00080">
    <property type="entry name" value="SDRFAMILY"/>
</dbReference>
<keyword evidence="5" id="KW-1185">Reference proteome</keyword>
<dbReference type="PANTHER" id="PTHR43976">
    <property type="entry name" value="SHORT CHAIN DEHYDROGENASE"/>
    <property type="match status" value="1"/>
</dbReference>
<dbReference type="SUPFAM" id="SSF51735">
    <property type="entry name" value="NAD(P)-binding Rossmann-fold domains"/>
    <property type="match status" value="1"/>
</dbReference>
<protein>
    <submittedName>
        <fullName evidence="4">Short-chain dehydrogenase/reductase</fullName>
    </submittedName>
</protein>
<sequence>MTQTVLITGSSSGFGRRTVAKFLAEGWNVVATLRDPAAWNGEPSEGLLVQALDVRDESSVAAAVTAATDRFGRLDVVVNNAGAGLFSVFEATPHAVIEELFDTNVFGPMRVIRAALPVFARQGGGRIVNVTSSSAATPTPLQAAYGGSKAALHAFSEALEYELADQGVLVKVVEPGFVPTTGFFAQTAKRFESIPAPEAYLPYVQKQLARFQVEPPPGYFATEDDVATAVHAAATDETGLSRFRVGGDTLDSARAHRQPDADYDTWRRTTFAAS</sequence>
<proteinExistence type="inferred from homology"/>
<dbReference type="RefSeq" id="WP_213000900.1">
    <property type="nucleotide sequence ID" value="NZ_BAAATW010000017.1"/>
</dbReference>
<accession>A0A919SUD1</accession>
<dbReference type="Proteomes" id="UP000680865">
    <property type="component" value="Unassembled WGS sequence"/>
</dbReference>
<dbReference type="InterPro" id="IPR036291">
    <property type="entry name" value="NAD(P)-bd_dom_sf"/>
</dbReference>
<dbReference type="AlphaFoldDB" id="A0A919SUD1"/>
<evidence type="ECO:0000313" key="4">
    <source>
        <dbReference type="EMBL" id="GIM79095.1"/>
    </source>
</evidence>
<evidence type="ECO:0000256" key="2">
    <source>
        <dbReference type="ARBA" id="ARBA00023002"/>
    </source>
</evidence>